<protein>
    <recommendedName>
        <fullName evidence="3">Core-binding (CB) domain-containing protein</fullName>
    </recommendedName>
</protein>
<proteinExistence type="predicted"/>
<dbReference type="RefSeq" id="WP_143078246.1">
    <property type="nucleotide sequence ID" value="NZ_FOMB01000035.1"/>
</dbReference>
<gene>
    <name evidence="1" type="ORF">SAMN04488059_13515</name>
</gene>
<evidence type="ECO:0008006" key="3">
    <source>
        <dbReference type="Google" id="ProtNLM"/>
    </source>
</evidence>
<organism evidence="1 2">
    <name type="scientific">Devosia psychrophila</name>
    <dbReference type="NCBI Taxonomy" id="728005"/>
    <lineage>
        <taxon>Bacteria</taxon>
        <taxon>Pseudomonadati</taxon>
        <taxon>Pseudomonadota</taxon>
        <taxon>Alphaproteobacteria</taxon>
        <taxon>Hyphomicrobiales</taxon>
        <taxon>Devosiaceae</taxon>
        <taxon>Devosia</taxon>
    </lineage>
</organism>
<dbReference type="AlphaFoldDB" id="A0A1I1QYR7"/>
<evidence type="ECO:0000313" key="2">
    <source>
        <dbReference type="Proteomes" id="UP000182258"/>
    </source>
</evidence>
<dbReference type="OrthoDB" id="8208963at2"/>
<name>A0A1I1QYR7_9HYPH</name>
<reference evidence="1 2" key="1">
    <citation type="submission" date="2016-10" db="EMBL/GenBank/DDBJ databases">
        <authorList>
            <person name="de Groot N.N."/>
        </authorList>
    </citation>
    <scope>NUCLEOTIDE SEQUENCE [LARGE SCALE GENOMIC DNA]</scope>
    <source>
        <strain evidence="1 2">CGMCC 1.10210</strain>
    </source>
</reference>
<accession>A0A1I1QYR7</accession>
<dbReference type="InterPro" id="IPR011010">
    <property type="entry name" value="DNA_brk_join_enz"/>
</dbReference>
<dbReference type="Proteomes" id="UP000182258">
    <property type="component" value="Unassembled WGS sequence"/>
</dbReference>
<evidence type="ECO:0000313" key="1">
    <source>
        <dbReference type="EMBL" id="SFD27229.1"/>
    </source>
</evidence>
<sequence>MASKNGWLSLVDIKFSHYVIRKGKYGYWLPTPTMKRMGFQNIPCGRDGVEAWKIAKEWEERYQRTRKGLEPAPANFNPPGSVADGFARYRLLNEWKKKKPRTREDWERGWKYINPVFGASAPSLITVERTDAWYHRILTLKGAGEAGRAMKTWRSLYRVLASMKLCIPDHDPSQAIRKEGVAGRTETWREGEVVRLVKGAIRAGYGGLACIIAVAWDTQFSPVDARTLSPAHAVISGGDMAFSIDRTKTAEAALGILSRRSQGRVEWYLAALPFSLHDDAPLFWTRGFTPKGKGGRPRSPARYTKEALWMILPTFGVWSLELTKPGS</sequence>
<dbReference type="SUPFAM" id="SSF56349">
    <property type="entry name" value="DNA breaking-rejoining enzymes"/>
    <property type="match status" value="1"/>
</dbReference>
<dbReference type="EMBL" id="FOMB01000035">
    <property type="protein sequence ID" value="SFD27229.1"/>
    <property type="molecule type" value="Genomic_DNA"/>
</dbReference>
<dbReference type="GO" id="GO:0003677">
    <property type="term" value="F:DNA binding"/>
    <property type="evidence" value="ECO:0007669"/>
    <property type="project" value="InterPro"/>
</dbReference>